<keyword evidence="2" id="KW-1185">Reference proteome</keyword>
<sequence length="92" mass="10103">MKVLTANRLKDGEVVYYNHAEGWTPTFAGASIARDTETVETLQKTGAAAAARNEVVDVNLIDVMHDGDDIKPLRLREIIRASGPTTHPQFAR</sequence>
<evidence type="ECO:0000313" key="2">
    <source>
        <dbReference type="Proteomes" id="UP000215405"/>
    </source>
</evidence>
<organism evidence="1 2">
    <name type="scientific">Notoacmeibacter marinus</name>
    <dbReference type="NCBI Taxonomy" id="1876515"/>
    <lineage>
        <taxon>Bacteria</taxon>
        <taxon>Pseudomonadati</taxon>
        <taxon>Pseudomonadota</taxon>
        <taxon>Alphaproteobacteria</taxon>
        <taxon>Hyphomicrobiales</taxon>
        <taxon>Notoacmeibacteraceae</taxon>
        <taxon>Notoacmeibacter</taxon>
    </lineage>
</organism>
<protein>
    <recommendedName>
        <fullName evidence="3">DUF2849 domain-containing protein</fullName>
    </recommendedName>
</protein>
<dbReference type="OrthoDB" id="9815695at2"/>
<evidence type="ECO:0008006" key="3">
    <source>
        <dbReference type="Google" id="ProtNLM"/>
    </source>
</evidence>
<dbReference type="AlphaFoldDB" id="A0A231V3Y9"/>
<dbReference type="EMBL" id="NBYO01000001">
    <property type="protein sequence ID" value="OXT02888.1"/>
    <property type="molecule type" value="Genomic_DNA"/>
</dbReference>
<reference evidence="2" key="1">
    <citation type="journal article" date="2017" name="Int. J. Syst. Evol. Microbiol.">
        <title>Notoacmeibacter marinus gen. nov., sp. nov., isolated from the gut of a limpet and proposal of Notoacmeibacteraceae fam. nov. in the order Rhizobiales of the class Alphaproteobacteria.</title>
        <authorList>
            <person name="Huang Z."/>
            <person name="Guo F."/>
            <person name="Lai Q."/>
        </authorList>
    </citation>
    <scope>NUCLEOTIDE SEQUENCE [LARGE SCALE GENOMIC DNA]</scope>
    <source>
        <strain evidence="2">XMTR2A4</strain>
    </source>
</reference>
<dbReference type="Pfam" id="PF11011">
    <property type="entry name" value="DUF2849"/>
    <property type="match status" value="1"/>
</dbReference>
<gene>
    <name evidence="1" type="ORF">B7H23_02835</name>
</gene>
<comment type="caution">
    <text evidence="1">The sequence shown here is derived from an EMBL/GenBank/DDBJ whole genome shotgun (WGS) entry which is preliminary data.</text>
</comment>
<dbReference type="Proteomes" id="UP000215405">
    <property type="component" value="Unassembled WGS sequence"/>
</dbReference>
<evidence type="ECO:0000313" key="1">
    <source>
        <dbReference type="EMBL" id="OXT02888.1"/>
    </source>
</evidence>
<proteinExistence type="predicted"/>
<accession>A0A231V3Y9</accession>
<dbReference type="InterPro" id="IPR021270">
    <property type="entry name" value="DUF2849"/>
</dbReference>
<name>A0A231V3Y9_9HYPH</name>